<dbReference type="AlphaFoldDB" id="A0A1M4RX81"/>
<reference evidence="3" key="1">
    <citation type="submission" date="2016-09" db="EMBL/GenBank/DDBJ databases">
        <authorList>
            <person name="Strepis N."/>
        </authorList>
    </citation>
    <scope>NUCLEOTIDE SEQUENCE [LARGE SCALE GENOMIC DNA]</scope>
</reference>
<feature type="region of interest" description="Disordered" evidence="1">
    <location>
        <begin position="1"/>
        <end position="28"/>
    </location>
</feature>
<feature type="compositionally biased region" description="Polar residues" evidence="1">
    <location>
        <begin position="1"/>
        <end position="26"/>
    </location>
</feature>
<gene>
    <name evidence="2" type="ORF">ACGLYG10_0517</name>
</gene>
<dbReference type="PROSITE" id="PS51318">
    <property type="entry name" value="TAT"/>
    <property type="match status" value="1"/>
</dbReference>
<dbReference type="EMBL" id="FQTT01000001">
    <property type="protein sequence ID" value="SHE24317.1"/>
    <property type="molecule type" value="Genomic_DNA"/>
</dbReference>
<protein>
    <submittedName>
        <fullName evidence="2">Uncharacterized protein</fullName>
    </submittedName>
</protein>
<evidence type="ECO:0000313" key="3">
    <source>
        <dbReference type="Proteomes" id="UP000184291"/>
    </source>
</evidence>
<dbReference type="Proteomes" id="UP000184291">
    <property type="component" value="Unassembled WGS sequence"/>
</dbReference>
<organism evidence="2 3">
    <name type="scientific">Actinomyces glycerinitolerans</name>
    <dbReference type="NCBI Taxonomy" id="1892869"/>
    <lineage>
        <taxon>Bacteria</taxon>
        <taxon>Bacillati</taxon>
        <taxon>Actinomycetota</taxon>
        <taxon>Actinomycetes</taxon>
        <taxon>Actinomycetales</taxon>
        <taxon>Actinomycetaceae</taxon>
        <taxon>Actinomyces</taxon>
    </lineage>
</organism>
<proteinExistence type="predicted"/>
<keyword evidence="3" id="KW-1185">Reference proteome</keyword>
<dbReference type="STRING" id="1892869.ACGLYG10_0517"/>
<evidence type="ECO:0000313" key="2">
    <source>
        <dbReference type="EMBL" id="SHE24317.1"/>
    </source>
</evidence>
<name>A0A1M4RX81_9ACTO</name>
<accession>A0A1M4RX81</accession>
<dbReference type="InterPro" id="IPR006311">
    <property type="entry name" value="TAT_signal"/>
</dbReference>
<sequence>MPQRNSYNHAQSAVRSASAWRTSTPHGPSRRGVLLGATAAVLGGVLGGCTVGGDSTADDGASPTPTAAPVVLETEYAGASLTVQVGPAAVVDEFTVVRVMISTDITDEIDVTELFGGWGGSFGNMWSIHMLSLAKGLAFPQLGHSSYAGDYYISADDAAELYPVFAAVNSDIDRVEVFLPNVGTAIDVPVVDLGGAALTSEQVDRAVSLAEQNEWLRNNGDGPFPITSLTVAGDWSADTAVSSDPSGAVVVSMLGDRLFNDEDPDDPKAVELSGDADEVMAPLVRQLESYPSGGQLQLTGHQPFRAPYFHYTTHEGGPRAEAQAIADRLAELTDLSRWEVAVSGVEDSQERNVDYGDPDNDLLFYYNYRVEARATPEDPAERVAADVAEDELGLGTGVPVASGAEGVDIEVEGVRAHLALDEVVRVGEFLVGTVSLSAEQSLPASAFLLPDSGQCAYWNGRIGHACNLTLLMGDARRLPVAYVDHIGLNTPVTNTWGASGALVPSDWTTSIPVVWPDVGGDTVTLDLPGGPNALGQPIAARLTDIPVVDA</sequence>
<evidence type="ECO:0000256" key="1">
    <source>
        <dbReference type="SAM" id="MobiDB-lite"/>
    </source>
</evidence>